<evidence type="ECO:0000313" key="2">
    <source>
        <dbReference type="EMBL" id="OXE47308.1"/>
    </source>
</evidence>
<dbReference type="EMBL" id="NHMP01000005">
    <property type="protein sequence ID" value="OXE47308.1"/>
    <property type="molecule type" value="Genomic_DNA"/>
</dbReference>
<comment type="caution">
    <text evidence="2">The sequence shown here is derived from an EMBL/GenBank/DDBJ whole genome shotgun (WGS) entry which is preliminary data.</text>
</comment>
<name>A0A227KK65_9BURK</name>
<dbReference type="Proteomes" id="UP000214610">
    <property type="component" value="Unassembled WGS sequence"/>
</dbReference>
<protein>
    <submittedName>
        <fullName evidence="2">NfeD family protein</fullName>
    </submittedName>
</protein>
<gene>
    <name evidence="2" type="ORF">ADH67_09130</name>
</gene>
<evidence type="ECO:0000313" key="3">
    <source>
        <dbReference type="Proteomes" id="UP000214610"/>
    </source>
</evidence>
<dbReference type="GeneID" id="78362268"/>
<evidence type="ECO:0000256" key="1">
    <source>
        <dbReference type="SAM" id="Phobius"/>
    </source>
</evidence>
<proteinExistence type="predicted"/>
<reference evidence="3" key="1">
    <citation type="submission" date="2017-05" db="EMBL/GenBank/DDBJ databases">
        <title>Improved OligoMM genomes.</title>
        <authorList>
            <person name="Garzetti D."/>
        </authorList>
    </citation>
    <scope>NUCLEOTIDE SEQUENCE [LARGE SCALE GENOMIC DNA]</scope>
    <source>
        <strain evidence="3">YL45</strain>
    </source>
</reference>
<dbReference type="RefSeq" id="WP_066594417.1">
    <property type="nucleotide sequence ID" value="NZ_CAJTBZ010000010.1"/>
</dbReference>
<keyword evidence="1" id="KW-0472">Membrane</keyword>
<feature type="transmembrane region" description="Helical" evidence="1">
    <location>
        <begin position="46"/>
        <end position="66"/>
    </location>
</feature>
<feature type="transmembrane region" description="Helical" evidence="1">
    <location>
        <begin position="7"/>
        <end position="40"/>
    </location>
</feature>
<keyword evidence="1" id="KW-1133">Transmembrane helix</keyword>
<keyword evidence="3" id="KW-1185">Reference proteome</keyword>
<keyword evidence="1" id="KW-0812">Transmembrane</keyword>
<dbReference type="AlphaFoldDB" id="A0A227KK65"/>
<sequence>MNLTYLWLICAISLACADLLLGTAYLLILGIAAALAFLVSLFTDSFTAQAWGFVLFSVIGVLFYSLRRKSSLKQTINSEKLQNINEGQLVEVHYWDKYGRTKVFYRGSHWEAVPLKGNLPTPGVWEIIGMTGNTLIIKFINNK</sequence>
<accession>A0A227KK65</accession>
<organism evidence="2 3">
    <name type="scientific">Turicimonas muris</name>
    <dbReference type="NCBI Taxonomy" id="1796652"/>
    <lineage>
        <taxon>Bacteria</taxon>
        <taxon>Pseudomonadati</taxon>
        <taxon>Pseudomonadota</taxon>
        <taxon>Betaproteobacteria</taxon>
        <taxon>Burkholderiales</taxon>
        <taxon>Sutterellaceae</taxon>
        <taxon>Turicimonas</taxon>
    </lineage>
</organism>